<organism evidence="8">
    <name type="scientific">Chaetoceros debilis</name>
    <dbReference type="NCBI Taxonomy" id="122233"/>
    <lineage>
        <taxon>Eukaryota</taxon>
        <taxon>Sar</taxon>
        <taxon>Stramenopiles</taxon>
        <taxon>Ochrophyta</taxon>
        <taxon>Bacillariophyta</taxon>
        <taxon>Coscinodiscophyceae</taxon>
        <taxon>Chaetocerotophycidae</taxon>
        <taxon>Chaetocerotales</taxon>
        <taxon>Chaetocerotaceae</taxon>
        <taxon>Chaetoceros</taxon>
    </lineage>
</organism>
<dbReference type="PANTHER" id="PTHR22950:SF652">
    <property type="entry name" value="TRANSMEMBRANE AMINO ACID TRANSPORTER FAMILY PROTEIN"/>
    <property type="match status" value="1"/>
</dbReference>
<evidence type="ECO:0000256" key="3">
    <source>
        <dbReference type="ARBA" id="ARBA00022989"/>
    </source>
</evidence>
<evidence type="ECO:0000259" key="7">
    <source>
        <dbReference type="Pfam" id="PF01490"/>
    </source>
</evidence>
<evidence type="ECO:0000256" key="2">
    <source>
        <dbReference type="ARBA" id="ARBA00022692"/>
    </source>
</evidence>
<feature type="transmembrane region" description="Helical" evidence="5">
    <location>
        <begin position="347"/>
        <end position="366"/>
    </location>
</feature>
<evidence type="ECO:0000256" key="5">
    <source>
        <dbReference type="SAM" id="Phobius"/>
    </source>
</evidence>
<feature type="transmembrane region" description="Helical" evidence="5">
    <location>
        <begin position="261"/>
        <end position="282"/>
    </location>
</feature>
<dbReference type="InterPro" id="IPR013057">
    <property type="entry name" value="AA_transpt_TM"/>
</dbReference>
<name>A0A7S3Q1E9_9STRA</name>
<sequence>MRSYNLLTPLAAALFLQCCTTTTASIQRPTPTTSKAIFHPDHIRANKLTNIVGGGKSKTVEVEVGGGTASVTNEIFNLVKAIVGAGVLSLPAGIAAFGNAPSATLPANALIIIIGAFSAYGFSLIGRICAATKSSSYREAWDNTVGPSTSWITAFSSTFSCFFANLAYSMILTDTFKNLLSSAGITISREKALFGVTMVILPLCLLKDLSSLAPFSLLGIMGMIYTTVAMGLRYLGGGYAVPNGEFVKDLAAQPSFGNKGIMSVLSPSSFILISMLSTSYMAHFAAPKFYTELKNNTIERFNLVVTSSFAISIGLFCVVASLGFLTFGTASDGLILNNYSNKDTLMSLSRVAVALSIVFSYPLVFVGTREGLLDLANVSAADRTDKLVDKITVLALAVVTAAALVVSDLSFVLSFAGATLGNALIYVMPALMFRSMIKKLGDDATAAQKAEVGFAMLSCLLGIIMGGLGAYMSVKSLVE</sequence>
<dbReference type="EMBL" id="HBIO01009006">
    <property type="protein sequence ID" value="CAE0462056.1"/>
    <property type="molecule type" value="Transcribed_RNA"/>
</dbReference>
<accession>A0A7S3Q1E9</accession>
<feature type="transmembrane region" description="Helical" evidence="5">
    <location>
        <begin position="454"/>
        <end position="474"/>
    </location>
</feature>
<feature type="transmembrane region" description="Helical" evidence="5">
    <location>
        <begin position="192"/>
        <end position="210"/>
    </location>
</feature>
<dbReference type="GO" id="GO:0016020">
    <property type="term" value="C:membrane"/>
    <property type="evidence" value="ECO:0007669"/>
    <property type="project" value="UniProtKB-SubCell"/>
</dbReference>
<evidence type="ECO:0000256" key="1">
    <source>
        <dbReference type="ARBA" id="ARBA00004141"/>
    </source>
</evidence>
<comment type="subcellular location">
    <subcellularLocation>
        <location evidence="1">Membrane</location>
        <topology evidence="1">Multi-pass membrane protein</topology>
    </subcellularLocation>
</comment>
<feature type="transmembrane region" description="Helical" evidence="5">
    <location>
        <begin position="217"/>
        <end position="241"/>
    </location>
</feature>
<keyword evidence="6" id="KW-0732">Signal</keyword>
<dbReference type="GO" id="GO:0015179">
    <property type="term" value="F:L-amino acid transmembrane transporter activity"/>
    <property type="evidence" value="ECO:0007669"/>
    <property type="project" value="TreeGrafter"/>
</dbReference>
<feature type="transmembrane region" description="Helical" evidence="5">
    <location>
        <begin position="109"/>
        <end position="130"/>
    </location>
</feature>
<reference evidence="8" key="1">
    <citation type="submission" date="2021-01" db="EMBL/GenBank/DDBJ databases">
        <authorList>
            <person name="Corre E."/>
            <person name="Pelletier E."/>
            <person name="Niang G."/>
            <person name="Scheremetjew M."/>
            <person name="Finn R."/>
            <person name="Kale V."/>
            <person name="Holt S."/>
            <person name="Cochrane G."/>
            <person name="Meng A."/>
            <person name="Brown T."/>
            <person name="Cohen L."/>
        </authorList>
    </citation>
    <scope>NUCLEOTIDE SEQUENCE</scope>
    <source>
        <strain evidence="8">MM31A-1</strain>
    </source>
</reference>
<feature type="transmembrane region" description="Helical" evidence="5">
    <location>
        <begin position="151"/>
        <end position="172"/>
    </location>
</feature>
<protein>
    <recommendedName>
        <fullName evidence="7">Amino acid transporter transmembrane domain-containing protein</fullName>
    </recommendedName>
</protein>
<evidence type="ECO:0000256" key="4">
    <source>
        <dbReference type="ARBA" id="ARBA00023136"/>
    </source>
</evidence>
<gene>
    <name evidence="8" type="ORF">CDEB00056_LOCUS6897</name>
</gene>
<feature type="chain" id="PRO_5030700473" description="Amino acid transporter transmembrane domain-containing protein" evidence="6">
    <location>
        <begin position="25"/>
        <end position="479"/>
    </location>
</feature>
<feature type="transmembrane region" description="Helical" evidence="5">
    <location>
        <begin position="387"/>
        <end position="406"/>
    </location>
</feature>
<dbReference type="Pfam" id="PF01490">
    <property type="entry name" value="Aa_trans"/>
    <property type="match status" value="1"/>
</dbReference>
<keyword evidence="2 5" id="KW-0812">Transmembrane</keyword>
<feature type="signal peptide" evidence="6">
    <location>
        <begin position="1"/>
        <end position="24"/>
    </location>
</feature>
<evidence type="ECO:0000313" key="8">
    <source>
        <dbReference type="EMBL" id="CAE0462056.1"/>
    </source>
</evidence>
<proteinExistence type="predicted"/>
<feature type="transmembrane region" description="Helical" evidence="5">
    <location>
        <begin position="303"/>
        <end position="327"/>
    </location>
</feature>
<dbReference type="AlphaFoldDB" id="A0A7S3Q1E9"/>
<dbReference type="PANTHER" id="PTHR22950">
    <property type="entry name" value="AMINO ACID TRANSPORTER"/>
    <property type="match status" value="1"/>
</dbReference>
<feature type="transmembrane region" description="Helical" evidence="5">
    <location>
        <begin position="412"/>
        <end position="433"/>
    </location>
</feature>
<keyword evidence="4 5" id="KW-0472">Membrane</keyword>
<feature type="domain" description="Amino acid transporter transmembrane" evidence="7">
    <location>
        <begin position="68"/>
        <end position="462"/>
    </location>
</feature>
<evidence type="ECO:0000256" key="6">
    <source>
        <dbReference type="SAM" id="SignalP"/>
    </source>
</evidence>
<keyword evidence="3 5" id="KW-1133">Transmembrane helix</keyword>